<sequence length="129" mass="15308">MQNVWEDINMDFVTHLPFFARHTTIWVIVDHLTCCAHFMALPPHFTTTSLIACFSIEIVQLHGTPKSIVFNWDHTFLDNFWQELFKIQGTKLHFSTTCHPKIDEHAKVINRCLQTYLRCFANDNPRKWF</sequence>
<accession>A0A151S3H4</accession>
<gene>
    <name evidence="1" type="ORF">KK1_028906</name>
</gene>
<dbReference type="GO" id="GO:0003676">
    <property type="term" value="F:nucleic acid binding"/>
    <property type="evidence" value="ECO:0007669"/>
    <property type="project" value="InterPro"/>
</dbReference>
<dbReference type="Proteomes" id="UP000075243">
    <property type="component" value="Unassembled WGS sequence"/>
</dbReference>
<proteinExistence type="predicted"/>
<dbReference type="Gene3D" id="3.30.420.10">
    <property type="entry name" value="Ribonuclease H-like superfamily/Ribonuclease H"/>
    <property type="match status" value="1"/>
</dbReference>
<reference evidence="1" key="1">
    <citation type="journal article" date="2012" name="Nat. Biotechnol.">
        <title>Draft genome sequence of pigeonpea (Cajanus cajan), an orphan legume crop of resource-poor farmers.</title>
        <authorList>
            <person name="Varshney R.K."/>
            <person name="Chen W."/>
            <person name="Li Y."/>
            <person name="Bharti A.K."/>
            <person name="Saxena R.K."/>
            <person name="Schlueter J.A."/>
            <person name="Donoghue M.T."/>
            <person name="Azam S."/>
            <person name="Fan G."/>
            <person name="Whaley A.M."/>
            <person name="Farmer A.D."/>
            <person name="Sheridan J."/>
            <person name="Iwata A."/>
            <person name="Tuteja R."/>
            <person name="Penmetsa R.V."/>
            <person name="Wu W."/>
            <person name="Upadhyaya H.D."/>
            <person name="Yang S.P."/>
            <person name="Shah T."/>
            <person name="Saxena K.B."/>
            <person name="Michael T."/>
            <person name="McCombie W.R."/>
            <person name="Yang B."/>
            <person name="Zhang G."/>
            <person name="Yang H."/>
            <person name="Wang J."/>
            <person name="Spillane C."/>
            <person name="Cook D.R."/>
            <person name="May G.D."/>
            <person name="Xu X."/>
            <person name="Jackson S.A."/>
        </authorList>
    </citation>
    <scope>NUCLEOTIDE SEQUENCE [LARGE SCALE GENOMIC DNA]</scope>
</reference>
<dbReference type="STRING" id="3821.A0A151S3H4"/>
<protein>
    <submittedName>
        <fullName evidence="1">Transposon Ty3-G Gag-Pol polyprotein</fullName>
    </submittedName>
</protein>
<dbReference type="AlphaFoldDB" id="A0A151S3H4"/>
<name>A0A151S3H4_CAJCA</name>
<keyword evidence="2" id="KW-1185">Reference proteome</keyword>
<dbReference type="InterPro" id="IPR012337">
    <property type="entry name" value="RNaseH-like_sf"/>
</dbReference>
<dbReference type="Gramene" id="C.cajan_28529.t">
    <property type="protein sequence ID" value="C.cajan_28529.t.cds1"/>
    <property type="gene ID" value="C.cajan_28529"/>
</dbReference>
<organism evidence="1 2">
    <name type="scientific">Cajanus cajan</name>
    <name type="common">Pigeon pea</name>
    <name type="synonym">Cajanus indicus</name>
    <dbReference type="NCBI Taxonomy" id="3821"/>
    <lineage>
        <taxon>Eukaryota</taxon>
        <taxon>Viridiplantae</taxon>
        <taxon>Streptophyta</taxon>
        <taxon>Embryophyta</taxon>
        <taxon>Tracheophyta</taxon>
        <taxon>Spermatophyta</taxon>
        <taxon>Magnoliopsida</taxon>
        <taxon>eudicotyledons</taxon>
        <taxon>Gunneridae</taxon>
        <taxon>Pentapetalae</taxon>
        <taxon>rosids</taxon>
        <taxon>fabids</taxon>
        <taxon>Fabales</taxon>
        <taxon>Fabaceae</taxon>
        <taxon>Papilionoideae</taxon>
        <taxon>50 kb inversion clade</taxon>
        <taxon>NPAAA clade</taxon>
        <taxon>indigoferoid/millettioid clade</taxon>
        <taxon>Phaseoleae</taxon>
        <taxon>Cajanus</taxon>
    </lineage>
</organism>
<dbReference type="SUPFAM" id="SSF53098">
    <property type="entry name" value="Ribonuclease H-like"/>
    <property type="match status" value="1"/>
</dbReference>
<dbReference type="InterPro" id="IPR036397">
    <property type="entry name" value="RNaseH_sf"/>
</dbReference>
<evidence type="ECO:0000313" key="1">
    <source>
        <dbReference type="EMBL" id="KYP49363.1"/>
    </source>
</evidence>
<dbReference type="PANTHER" id="PTHR35046:SF9">
    <property type="entry name" value="RNA-DIRECTED DNA POLYMERASE"/>
    <property type="match status" value="1"/>
</dbReference>
<dbReference type="PANTHER" id="PTHR35046">
    <property type="entry name" value="ZINC KNUCKLE (CCHC-TYPE) FAMILY PROTEIN"/>
    <property type="match status" value="1"/>
</dbReference>
<dbReference type="EMBL" id="KQ483478">
    <property type="protein sequence ID" value="KYP49363.1"/>
    <property type="molecule type" value="Genomic_DNA"/>
</dbReference>
<evidence type="ECO:0000313" key="2">
    <source>
        <dbReference type="Proteomes" id="UP000075243"/>
    </source>
</evidence>